<evidence type="ECO:0000256" key="3">
    <source>
        <dbReference type="ARBA" id="ARBA00022741"/>
    </source>
</evidence>
<keyword evidence="3 6" id="KW-0547">Nucleotide-binding</keyword>
<dbReference type="SUPFAM" id="SSF52402">
    <property type="entry name" value="Adenine nucleotide alpha hydrolases-like"/>
    <property type="match status" value="1"/>
</dbReference>
<reference evidence="8 9" key="1">
    <citation type="submission" date="2014-03" db="EMBL/GenBank/DDBJ databases">
        <title>Genomics of Bifidobacteria.</title>
        <authorList>
            <person name="Ventura M."/>
            <person name="Milani C."/>
            <person name="Lugli G.A."/>
        </authorList>
    </citation>
    <scope>NUCLEOTIDE SEQUENCE [LARGE SCALE GENOMIC DNA]</scope>
    <source>
        <strain evidence="8 9">JCM 13495</strain>
    </source>
</reference>
<dbReference type="EC" id="6.3.4.19" evidence="6"/>
<dbReference type="GO" id="GO:0005524">
    <property type="term" value="F:ATP binding"/>
    <property type="evidence" value="ECO:0007669"/>
    <property type="project" value="UniProtKB-UniRule"/>
</dbReference>
<dbReference type="CDD" id="cd01992">
    <property type="entry name" value="TilS_N"/>
    <property type="match status" value="1"/>
</dbReference>
<comment type="subcellular location">
    <subcellularLocation>
        <location evidence="6">Cytoplasm</location>
    </subcellularLocation>
</comment>
<feature type="binding site" evidence="6">
    <location>
        <begin position="50"/>
        <end position="55"/>
    </location>
    <ligand>
        <name>ATP</name>
        <dbReference type="ChEBI" id="CHEBI:30616"/>
    </ligand>
</feature>
<keyword evidence="4 6" id="KW-0067">ATP-binding</keyword>
<dbReference type="Gene3D" id="1.20.59.20">
    <property type="match status" value="1"/>
</dbReference>
<name>A0A087EKI8_9BIFI</name>
<dbReference type="InterPro" id="IPR014729">
    <property type="entry name" value="Rossmann-like_a/b/a_fold"/>
</dbReference>
<keyword evidence="1 6" id="KW-0436">Ligase</keyword>
<dbReference type="OrthoDB" id="5244702at2"/>
<evidence type="ECO:0000313" key="9">
    <source>
        <dbReference type="Proteomes" id="UP000029080"/>
    </source>
</evidence>
<evidence type="ECO:0000256" key="4">
    <source>
        <dbReference type="ARBA" id="ARBA00022840"/>
    </source>
</evidence>
<comment type="function">
    <text evidence="6">Ligates lysine onto the cytidine present at position 34 of the AUA codon-specific tRNA(Ile) that contains the anticodon CAU, in an ATP-dependent manner. Cytidine is converted to lysidine, thus changing the amino acid specificity of the tRNA from methionine to isoleucine.</text>
</comment>
<evidence type="ECO:0000259" key="7">
    <source>
        <dbReference type="Pfam" id="PF01171"/>
    </source>
</evidence>
<dbReference type="EMBL" id="JGZU01000002">
    <property type="protein sequence ID" value="KFJ08289.1"/>
    <property type="molecule type" value="Genomic_DNA"/>
</dbReference>
<feature type="domain" description="tRNA(Ile)-lysidine/2-thiocytidine synthase N-terminal" evidence="7">
    <location>
        <begin position="45"/>
        <end position="214"/>
    </location>
</feature>
<dbReference type="GO" id="GO:0005737">
    <property type="term" value="C:cytoplasm"/>
    <property type="evidence" value="ECO:0007669"/>
    <property type="project" value="UniProtKB-SubCell"/>
</dbReference>
<dbReference type="STRING" id="356829.BITS_0795"/>
<dbReference type="PANTHER" id="PTHR43033:SF1">
    <property type="entry name" value="TRNA(ILE)-LYSIDINE SYNTHASE-RELATED"/>
    <property type="match status" value="1"/>
</dbReference>
<sequence length="373" mass="40915">MAYSSRLRQAVGEVRKSFDRAGIEMADARFAQHGKHDTDPDAPLVMVACSGGRDSMALAAVAHIVCSSMGLRCGAIIVDHNLQKGSGDVAAEAAQRCEVLGLNPVMVRNIRVQETGKGMEAAARQARYEAIVDKAHNLDAKAVLLAHTEDDQAETVLIGLMRSSGIDAVSGMPERFNRDGVLFLRPFLALTRAQTTGICEDLDIDWWDDPTNGEYEDRATVLPRDFPLRSRVRHSLLPYMQEFNGGNLKSHLAQSSALIRADKDYLDSQADGVAKRTVSCESMKGVAASYGAVQSDDVLAVRINAVQLSHEHESIRWRVIVRALSILDIEASSRHVQAIDQLIMQWHGQGPVTLPSCYSAFRKNHVIRLCQDS</sequence>
<dbReference type="GO" id="GO:0032267">
    <property type="term" value="F:tRNA(Ile)-lysidine synthase activity"/>
    <property type="evidence" value="ECO:0007669"/>
    <property type="project" value="UniProtKB-EC"/>
</dbReference>
<proteinExistence type="inferred from homology"/>
<organism evidence="8 9">
    <name type="scientific">Bifidobacterium tsurumiense</name>
    <dbReference type="NCBI Taxonomy" id="356829"/>
    <lineage>
        <taxon>Bacteria</taxon>
        <taxon>Bacillati</taxon>
        <taxon>Actinomycetota</taxon>
        <taxon>Actinomycetes</taxon>
        <taxon>Bifidobacteriales</taxon>
        <taxon>Bifidobacteriaceae</taxon>
        <taxon>Bifidobacterium</taxon>
    </lineage>
</organism>
<accession>A0A087EKI8</accession>
<evidence type="ECO:0000256" key="1">
    <source>
        <dbReference type="ARBA" id="ARBA00022598"/>
    </source>
</evidence>
<dbReference type="eggNOG" id="COG0037">
    <property type="taxonomic scope" value="Bacteria"/>
</dbReference>
<evidence type="ECO:0000313" key="8">
    <source>
        <dbReference type="EMBL" id="KFJ08289.1"/>
    </source>
</evidence>
<comment type="catalytic activity">
    <reaction evidence="5 6">
        <text>cytidine(34) in tRNA(Ile2) + L-lysine + ATP = lysidine(34) in tRNA(Ile2) + AMP + diphosphate + H(+)</text>
        <dbReference type="Rhea" id="RHEA:43744"/>
        <dbReference type="Rhea" id="RHEA-COMP:10625"/>
        <dbReference type="Rhea" id="RHEA-COMP:10670"/>
        <dbReference type="ChEBI" id="CHEBI:15378"/>
        <dbReference type="ChEBI" id="CHEBI:30616"/>
        <dbReference type="ChEBI" id="CHEBI:32551"/>
        <dbReference type="ChEBI" id="CHEBI:33019"/>
        <dbReference type="ChEBI" id="CHEBI:82748"/>
        <dbReference type="ChEBI" id="CHEBI:83665"/>
        <dbReference type="ChEBI" id="CHEBI:456215"/>
        <dbReference type="EC" id="6.3.4.19"/>
    </reaction>
</comment>
<gene>
    <name evidence="6" type="primary">tilS</name>
    <name evidence="8" type="ORF">BITS_0795</name>
</gene>
<dbReference type="NCBIfam" id="TIGR02432">
    <property type="entry name" value="lysidine_TilS_N"/>
    <property type="match status" value="1"/>
</dbReference>
<dbReference type="Proteomes" id="UP000029080">
    <property type="component" value="Unassembled WGS sequence"/>
</dbReference>
<evidence type="ECO:0000256" key="6">
    <source>
        <dbReference type="HAMAP-Rule" id="MF_01161"/>
    </source>
</evidence>
<keyword evidence="9" id="KW-1185">Reference proteome</keyword>
<evidence type="ECO:0000256" key="2">
    <source>
        <dbReference type="ARBA" id="ARBA00022694"/>
    </source>
</evidence>
<dbReference type="InterPro" id="IPR011063">
    <property type="entry name" value="TilS/TtcA_N"/>
</dbReference>
<protein>
    <recommendedName>
        <fullName evidence="6">tRNA(Ile)-lysidine synthase</fullName>
        <ecNumber evidence="6">6.3.4.19</ecNumber>
    </recommendedName>
    <alternativeName>
        <fullName evidence="6">tRNA(Ile)-2-lysyl-cytidine synthase</fullName>
    </alternativeName>
    <alternativeName>
        <fullName evidence="6">tRNA(Ile)-lysidine synthetase</fullName>
    </alternativeName>
</protein>
<dbReference type="AlphaFoldDB" id="A0A087EKI8"/>
<dbReference type="RefSeq" id="WP_026641762.1">
    <property type="nucleotide sequence ID" value="NZ_JAXEUP010000031.1"/>
</dbReference>
<comment type="caution">
    <text evidence="8">The sequence shown here is derived from an EMBL/GenBank/DDBJ whole genome shotgun (WGS) entry which is preliminary data.</text>
</comment>
<dbReference type="SUPFAM" id="SSF82829">
    <property type="entry name" value="MesJ substrate recognition domain-like"/>
    <property type="match status" value="1"/>
</dbReference>
<evidence type="ECO:0000256" key="5">
    <source>
        <dbReference type="ARBA" id="ARBA00048539"/>
    </source>
</evidence>
<dbReference type="Gene3D" id="3.40.50.620">
    <property type="entry name" value="HUPs"/>
    <property type="match status" value="1"/>
</dbReference>
<dbReference type="InterPro" id="IPR012795">
    <property type="entry name" value="tRNA_Ile_lys_synt_N"/>
</dbReference>
<dbReference type="GO" id="GO:0006400">
    <property type="term" value="P:tRNA modification"/>
    <property type="evidence" value="ECO:0007669"/>
    <property type="project" value="UniProtKB-UniRule"/>
</dbReference>
<comment type="similarity">
    <text evidence="6">Belongs to the tRNA(Ile)-lysidine synthase family.</text>
</comment>
<comment type="domain">
    <text evidence="6">The N-terminal region contains the highly conserved SGGXDS motif, predicted to be a P-loop motif involved in ATP binding.</text>
</comment>
<keyword evidence="6" id="KW-0963">Cytoplasm</keyword>
<dbReference type="InterPro" id="IPR012094">
    <property type="entry name" value="tRNA_Ile_lys_synt"/>
</dbReference>
<dbReference type="Pfam" id="PF01171">
    <property type="entry name" value="ATP_bind_3"/>
    <property type="match status" value="1"/>
</dbReference>
<keyword evidence="2 6" id="KW-0819">tRNA processing</keyword>
<dbReference type="PANTHER" id="PTHR43033">
    <property type="entry name" value="TRNA(ILE)-LYSIDINE SYNTHASE-RELATED"/>
    <property type="match status" value="1"/>
</dbReference>
<dbReference type="HAMAP" id="MF_01161">
    <property type="entry name" value="tRNA_Ile_lys_synt"/>
    <property type="match status" value="1"/>
</dbReference>